<evidence type="ECO:0000256" key="3">
    <source>
        <dbReference type="ARBA" id="ARBA00022448"/>
    </source>
</evidence>
<feature type="compositionally biased region" description="Pro residues" evidence="11">
    <location>
        <begin position="608"/>
        <end position="625"/>
    </location>
</feature>
<dbReference type="Gene3D" id="1.25.40.1030">
    <property type="match status" value="1"/>
</dbReference>
<feature type="compositionally biased region" description="Pro residues" evidence="11">
    <location>
        <begin position="1701"/>
        <end position="1712"/>
    </location>
</feature>
<dbReference type="GO" id="GO:0005789">
    <property type="term" value="C:endoplasmic reticulum membrane"/>
    <property type="evidence" value="ECO:0007669"/>
    <property type="project" value="UniProtKB-SubCell"/>
</dbReference>
<feature type="compositionally biased region" description="Polar residues" evidence="11">
    <location>
        <begin position="703"/>
        <end position="716"/>
    </location>
</feature>
<evidence type="ECO:0000256" key="11">
    <source>
        <dbReference type="SAM" id="MobiDB-lite"/>
    </source>
</evidence>
<feature type="compositionally biased region" description="Low complexity" evidence="11">
    <location>
        <begin position="753"/>
        <end position="775"/>
    </location>
</feature>
<feature type="compositionally biased region" description="Pro residues" evidence="11">
    <location>
        <begin position="543"/>
        <end position="556"/>
    </location>
</feature>
<comment type="similarity">
    <text evidence="2 10">Belongs to the SEC16 family.</text>
</comment>
<dbReference type="Pfam" id="PF12931">
    <property type="entry name" value="TPR_Sec16"/>
    <property type="match status" value="1"/>
</dbReference>
<feature type="compositionally biased region" description="Polar residues" evidence="11">
    <location>
        <begin position="502"/>
        <end position="515"/>
    </location>
</feature>
<evidence type="ECO:0000256" key="2">
    <source>
        <dbReference type="ARBA" id="ARBA00005927"/>
    </source>
</evidence>
<feature type="compositionally biased region" description="Polar residues" evidence="11">
    <location>
        <begin position="779"/>
        <end position="788"/>
    </location>
</feature>
<feature type="compositionally biased region" description="Polar residues" evidence="11">
    <location>
        <begin position="1443"/>
        <end position="1455"/>
    </location>
</feature>
<evidence type="ECO:0000256" key="10">
    <source>
        <dbReference type="RuleBase" id="RU364101"/>
    </source>
</evidence>
<feature type="compositionally biased region" description="Polar residues" evidence="11">
    <location>
        <begin position="1530"/>
        <end position="1544"/>
    </location>
</feature>
<organism evidence="14 15">
    <name type="scientific">Lepidopterella palustris CBS 459.81</name>
    <dbReference type="NCBI Taxonomy" id="1314670"/>
    <lineage>
        <taxon>Eukaryota</taxon>
        <taxon>Fungi</taxon>
        <taxon>Dikarya</taxon>
        <taxon>Ascomycota</taxon>
        <taxon>Pezizomycotina</taxon>
        <taxon>Dothideomycetes</taxon>
        <taxon>Pleosporomycetidae</taxon>
        <taxon>Mytilinidiales</taxon>
        <taxon>Argynnaceae</taxon>
        <taxon>Lepidopterella</taxon>
    </lineage>
</organism>
<protein>
    <recommendedName>
        <fullName evidence="10">Protein transport protein sec16</fullName>
    </recommendedName>
</protein>
<feature type="compositionally biased region" description="Low complexity" evidence="11">
    <location>
        <begin position="476"/>
        <end position="494"/>
    </location>
</feature>
<keyword evidence="8 10" id="KW-0472">Membrane</keyword>
<feature type="compositionally biased region" description="Polar residues" evidence="11">
    <location>
        <begin position="38"/>
        <end position="48"/>
    </location>
</feature>
<dbReference type="GO" id="GO:0012507">
    <property type="term" value="C:ER to Golgi transport vesicle membrane"/>
    <property type="evidence" value="ECO:0007669"/>
    <property type="project" value="TreeGrafter"/>
</dbReference>
<reference evidence="14 15" key="1">
    <citation type="journal article" date="2016" name="Nat. Commun.">
        <title>Ectomycorrhizal ecology is imprinted in the genome of the dominant symbiotic fungus Cenococcum geophilum.</title>
        <authorList>
            <consortium name="DOE Joint Genome Institute"/>
            <person name="Peter M."/>
            <person name="Kohler A."/>
            <person name="Ohm R.A."/>
            <person name="Kuo A."/>
            <person name="Krutzmann J."/>
            <person name="Morin E."/>
            <person name="Arend M."/>
            <person name="Barry K.W."/>
            <person name="Binder M."/>
            <person name="Choi C."/>
            <person name="Clum A."/>
            <person name="Copeland A."/>
            <person name="Grisel N."/>
            <person name="Haridas S."/>
            <person name="Kipfer T."/>
            <person name="LaButti K."/>
            <person name="Lindquist E."/>
            <person name="Lipzen A."/>
            <person name="Maire R."/>
            <person name="Meier B."/>
            <person name="Mihaltcheva S."/>
            <person name="Molinier V."/>
            <person name="Murat C."/>
            <person name="Poggeler S."/>
            <person name="Quandt C.A."/>
            <person name="Sperisen C."/>
            <person name="Tritt A."/>
            <person name="Tisserant E."/>
            <person name="Crous P.W."/>
            <person name="Henrissat B."/>
            <person name="Nehls U."/>
            <person name="Egli S."/>
            <person name="Spatafora J.W."/>
            <person name="Grigoriev I.V."/>
            <person name="Martin F.M."/>
        </authorList>
    </citation>
    <scope>NUCLEOTIDE SEQUENCE [LARGE SCALE GENOMIC DNA]</scope>
    <source>
        <strain evidence="14 15">CBS 459.81</strain>
    </source>
</reference>
<evidence type="ECO:0000256" key="8">
    <source>
        <dbReference type="ARBA" id="ARBA00023136"/>
    </source>
</evidence>
<dbReference type="PANTHER" id="PTHR13402:SF6">
    <property type="entry name" value="SECRETORY 16, ISOFORM I"/>
    <property type="match status" value="1"/>
</dbReference>
<feature type="compositionally biased region" description="Basic residues" evidence="11">
    <location>
        <begin position="1825"/>
        <end position="1834"/>
    </location>
</feature>
<keyword evidence="15" id="KW-1185">Reference proteome</keyword>
<feature type="compositionally biased region" description="Polar residues" evidence="11">
    <location>
        <begin position="563"/>
        <end position="572"/>
    </location>
</feature>
<feature type="region of interest" description="Disordered" evidence="11">
    <location>
        <begin position="139"/>
        <end position="189"/>
    </location>
</feature>
<comment type="subcellular location">
    <subcellularLocation>
        <location evidence="1">Endoplasmic reticulum membrane</location>
        <topology evidence="1">Peripheral membrane protein</topology>
        <orientation evidence="1">Cytoplasmic side</orientation>
    </subcellularLocation>
</comment>
<dbReference type="GO" id="GO:0015031">
    <property type="term" value="P:protein transport"/>
    <property type="evidence" value="ECO:0007669"/>
    <property type="project" value="UniProtKB-KW"/>
</dbReference>
<dbReference type="Proteomes" id="UP000250266">
    <property type="component" value="Unassembled WGS sequence"/>
</dbReference>
<dbReference type="PANTHER" id="PTHR13402">
    <property type="entry name" value="RGPR-RELATED"/>
    <property type="match status" value="1"/>
</dbReference>
<evidence type="ECO:0000256" key="4">
    <source>
        <dbReference type="ARBA" id="ARBA00022824"/>
    </source>
</evidence>
<feature type="domain" description="Sec16 central conserved" evidence="13">
    <location>
        <begin position="878"/>
        <end position="996"/>
    </location>
</feature>
<feature type="compositionally biased region" description="Low complexity" evidence="11">
    <location>
        <begin position="1734"/>
        <end position="1743"/>
    </location>
</feature>
<keyword evidence="3 10" id="KW-0813">Transport</keyword>
<dbReference type="GO" id="GO:0070971">
    <property type="term" value="C:endoplasmic reticulum exit site"/>
    <property type="evidence" value="ECO:0007669"/>
    <property type="project" value="TreeGrafter"/>
</dbReference>
<feature type="region of interest" description="Disordered" evidence="11">
    <location>
        <begin position="365"/>
        <end position="813"/>
    </location>
</feature>
<evidence type="ECO:0000256" key="7">
    <source>
        <dbReference type="ARBA" id="ARBA00023006"/>
    </source>
</evidence>
<feature type="compositionally biased region" description="Polar residues" evidence="11">
    <location>
        <begin position="1470"/>
        <end position="1489"/>
    </location>
</feature>
<comment type="function">
    <text evidence="9 10">Involved in the initiation of assembly of the COPII coat required for the formation of transport vesicles from the endoplasmic reticulum (ER) and the selection of cargo molecules. Also involved in autophagy.</text>
</comment>
<feature type="region of interest" description="Disordered" evidence="11">
    <location>
        <begin position="1362"/>
        <end position="1386"/>
    </location>
</feature>
<keyword evidence="4 10" id="KW-0256">Endoplasmic reticulum</keyword>
<evidence type="ECO:0000313" key="15">
    <source>
        <dbReference type="Proteomes" id="UP000250266"/>
    </source>
</evidence>
<feature type="compositionally biased region" description="Polar residues" evidence="11">
    <location>
        <begin position="152"/>
        <end position="166"/>
    </location>
</feature>
<dbReference type="InterPro" id="IPR024298">
    <property type="entry name" value="Sec16_Sec23-bd"/>
</dbReference>
<dbReference type="Pfam" id="PF12932">
    <property type="entry name" value="Sec16"/>
    <property type="match status" value="1"/>
</dbReference>
<feature type="compositionally biased region" description="Pro residues" evidence="11">
    <location>
        <begin position="634"/>
        <end position="653"/>
    </location>
</feature>
<proteinExistence type="inferred from homology"/>
<gene>
    <name evidence="14" type="ORF">K432DRAFT_318583</name>
</gene>
<feature type="domain" description="Sec16 Sec23-binding" evidence="12">
    <location>
        <begin position="1057"/>
        <end position="1358"/>
    </location>
</feature>
<dbReference type="OrthoDB" id="8918678at2759"/>
<feature type="compositionally biased region" description="Low complexity" evidence="11">
    <location>
        <begin position="1568"/>
        <end position="1585"/>
    </location>
</feature>
<feature type="compositionally biased region" description="Pro residues" evidence="11">
    <location>
        <begin position="1787"/>
        <end position="1801"/>
    </location>
</feature>
<evidence type="ECO:0000259" key="13">
    <source>
        <dbReference type="Pfam" id="PF12932"/>
    </source>
</evidence>
<evidence type="ECO:0000259" key="12">
    <source>
        <dbReference type="Pfam" id="PF12931"/>
    </source>
</evidence>
<dbReference type="CDD" id="cd09233">
    <property type="entry name" value="ACE1-Sec16-like"/>
    <property type="match status" value="1"/>
</dbReference>
<feature type="compositionally biased region" description="Polar residues" evidence="11">
    <location>
        <begin position="326"/>
        <end position="347"/>
    </location>
</feature>
<feature type="region of interest" description="Disordered" evidence="11">
    <location>
        <begin position="1406"/>
        <end position="1678"/>
    </location>
</feature>
<dbReference type="GO" id="GO:0006914">
    <property type="term" value="P:autophagy"/>
    <property type="evidence" value="ECO:0007669"/>
    <property type="project" value="UniProtKB-KW"/>
</dbReference>
<dbReference type="GO" id="GO:0070973">
    <property type="term" value="P:protein localization to endoplasmic reticulum exit site"/>
    <property type="evidence" value="ECO:0007669"/>
    <property type="project" value="TreeGrafter"/>
</dbReference>
<feature type="compositionally biased region" description="Basic and acidic residues" evidence="11">
    <location>
        <begin position="1621"/>
        <end position="1663"/>
    </location>
</feature>
<evidence type="ECO:0000256" key="6">
    <source>
        <dbReference type="ARBA" id="ARBA00022927"/>
    </source>
</evidence>
<accession>A0A8E2JK08</accession>
<dbReference type="GO" id="GO:0007030">
    <property type="term" value="P:Golgi organization"/>
    <property type="evidence" value="ECO:0007669"/>
    <property type="project" value="TreeGrafter"/>
</dbReference>
<evidence type="ECO:0000313" key="14">
    <source>
        <dbReference type="EMBL" id="OCK85289.1"/>
    </source>
</evidence>
<feature type="compositionally biased region" description="Polar residues" evidence="11">
    <location>
        <begin position="802"/>
        <end position="813"/>
    </location>
</feature>
<name>A0A8E2JK08_9PEZI</name>
<dbReference type="EMBL" id="KV744821">
    <property type="protein sequence ID" value="OCK85289.1"/>
    <property type="molecule type" value="Genomic_DNA"/>
</dbReference>
<keyword evidence="7 10" id="KW-0072">Autophagy</keyword>
<feature type="region of interest" description="Disordered" evidence="11">
    <location>
        <begin position="324"/>
        <end position="347"/>
    </location>
</feature>
<keyword evidence="5 10" id="KW-0931">ER-Golgi transport</keyword>
<evidence type="ECO:0000256" key="5">
    <source>
        <dbReference type="ARBA" id="ARBA00022892"/>
    </source>
</evidence>
<feature type="compositionally biased region" description="Polar residues" evidence="11">
    <location>
        <begin position="380"/>
        <end position="414"/>
    </location>
</feature>
<keyword evidence="6 10" id="KW-0653">Protein transport</keyword>
<feature type="compositionally biased region" description="Low complexity" evidence="11">
    <location>
        <begin position="1407"/>
        <end position="1420"/>
    </location>
</feature>
<evidence type="ECO:0000256" key="9">
    <source>
        <dbReference type="ARBA" id="ARBA00024687"/>
    </source>
</evidence>
<feature type="region of interest" description="Disordered" evidence="11">
    <location>
        <begin position="1"/>
        <end position="57"/>
    </location>
</feature>
<feature type="compositionally biased region" description="Polar residues" evidence="11">
    <location>
        <begin position="236"/>
        <end position="249"/>
    </location>
</feature>
<sequence>MGSECGGPDFSYAYGGTVPAPETSWNPALQSDSDKSEQSASPLQNHQSPLAAVQGQGTLHQAIEDAYDLPVEPSKWKVASDRITDFGTEPASDDDFFDRYGSPNPISPVNPLSQSDLVLGSEEAPVEHSSAIVEKSAQLGDGSHIGPGATNGIHTDITSHSTSLRQEQGALDVQSEEHPPAESYEHQGKTTFLEEATHENEKVPLVGDAEAASIDWGSSGEVFDLGGKEQDGPLYANQTERGRSSTVESHVQEKTEEEPSAPEIDWGTSENVDFDFGTGAAQIPQSTKIEQQTQEHQDPVWDLDLDDDFLPDTDESTGAVLLEEVPSQTSQGVSQIAQPGSNSTNKYAPTAAQIQKPATNAYGVQAPQFTDFSQLDRSKPNQNSPVSYGAYNQSLPHQQQINRPPMPGSTQSFVDKSKGGYHSPYDLPDDIVKQRRRPAPHHVTVPTAQPIAPPPRSSSMYSNASAGAPNLPPPSNMSVSSLSPPSSSHSRQSPLGGFPGATVQQQPPAKSSSNEFFAELPIVSKPRHHAPPSGRYIPQNTMPTPPPSSHPPPHLPPNHRTESWSSQPQEASLYTAPLIAQLQAPEKLPPFPDLARAPSPTRTNSLPIPSPAPPTARYSPAPPSAPAAISRYSPAPPTASAPGPRYSPVPPTQAPSGPLHNRYASEPAGPPKSQPFAPRTSSPLAFHTLPQEQSEQLPRAVPTESSPPEFTHQTMHSVDGVPRLPLRHPLEEVKEQEELEQGFSEHARPSAPPMAARSATPPSRSGPSSTVGSPRKSSRPNYTPQYQSGPPPSMSNFAPPKRSQSQSPGTTMKNPILAMTSIERPASVHDPISPTSGLAGQSIASIIPHRRAFSRDLEYIAPTDERAADPLGRWKGYPIFKWGLGGTVITSFPKHIPRYGAGNSTPMMKCSPGEVKIQSIKEAFPLTEEVTKFPGPLKAKNKKKDVSNWLARKIEALEHDLKSPALELTMTPEDLKRLEEKILLWKVMQIFVDHDGHLEGNPAANLAVRKVLSPESLQSSPDPSGSFATGADLVDLSRTSTSNAQADPVDPRAVDELRNLLTQGEREKAVWHAVDQRLWAHAMLLSSTLDKNIRKQVVQEFVRKEVKKLGGNTQALAVLYEIFAGNWEDCVDELVPASARAGFQMISTDGNGSRENVLQGLDRWRETLLLILSNRSEGDVQALVSLGKLLAGYGRVEAAHICFIFARSAAYLGGADDPQSDIVLLGFNHRVNALDIGRDLEPILLTEIYEFGLSLSSPNSSTAIPHLQNYKLAHAYTLAEYGYRNEAQQYCDAIAAAIKSSTRVSPYYNGSFISILDDLAKRLLQSPKDGSSSWISKPSMEKVSGTLFAKLNSFIAGDDSDGASNHSGNGGANEVGPFAKIAGNTPTISPSHSSADLYGSFGSYPGSAPSTANTAPSARSKYAPGGAYGTRSSLDQARPNFNAPGQSPYQPSRPSMESADGSIGLRRGSDNVTTSPRTSGPYTPSQYSPPNIRAPAQRSQSLYSPSGPEASVSHSAYGNPYLPTPPSEEQAANSGYQPPQSSFDQPPALPPSALDESSGGYEPPSMGYEPPTSSYEPPSYQPYSPDDAENTSPVLEKKKSFMDDDEDDDIAQRAAQLKSKQKSEADRQADEAFRKAAEADAAKDKDGSSEKKGWFGGWFKRDPNASPAPIKAKLGEENSFVYDSDLGKWVNKKAGASSMPIPAPTPPPPKSGPPSRSVSGNNVTANHALGQLGSSLPHSMSMPPSRPPTSNPQRSSSMPPPMALGSRAATPSRSGTPGLESDQPAPTLMPPNLPPSGPPSRPSTGMSNASSIEDLIGAPQARKGGTVKKSKKGGRYIDVMAQK</sequence>
<dbReference type="InterPro" id="IPR024340">
    <property type="entry name" value="Sec16_CCD"/>
</dbReference>
<feature type="region of interest" description="Disordered" evidence="11">
    <location>
        <begin position="86"/>
        <end position="114"/>
    </location>
</feature>
<feature type="region of interest" description="Disordered" evidence="11">
    <location>
        <begin position="1693"/>
        <end position="1843"/>
    </location>
</feature>
<evidence type="ECO:0000256" key="1">
    <source>
        <dbReference type="ARBA" id="ARBA00004397"/>
    </source>
</evidence>
<feature type="compositionally biased region" description="Basic and acidic residues" evidence="11">
    <location>
        <begin position="175"/>
        <end position="188"/>
    </location>
</feature>
<feature type="region of interest" description="Disordered" evidence="11">
    <location>
        <begin position="222"/>
        <end position="277"/>
    </location>
</feature>
<dbReference type="FunFam" id="1.25.40.1030:FF:000008">
    <property type="entry name" value="Protein transport protein sec16"/>
    <property type="match status" value="1"/>
</dbReference>
<dbReference type="GO" id="GO:0016192">
    <property type="term" value="P:vesicle-mediated transport"/>
    <property type="evidence" value="ECO:0007669"/>
    <property type="project" value="UniProtKB-KW"/>
</dbReference>